<organism evidence="1 2">
    <name type="scientific">Dorcoceras hygrometricum</name>
    <dbReference type="NCBI Taxonomy" id="472368"/>
    <lineage>
        <taxon>Eukaryota</taxon>
        <taxon>Viridiplantae</taxon>
        <taxon>Streptophyta</taxon>
        <taxon>Embryophyta</taxon>
        <taxon>Tracheophyta</taxon>
        <taxon>Spermatophyta</taxon>
        <taxon>Magnoliopsida</taxon>
        <taxon>eudicotyledons</taxon>
        <taxon>Gunneridae</taxon>
        <taxon>Pentapetalae</taxon>
        <taxon>asterids</taxon>
        <taxon>lamiids</taxon>
        <taxon>Lamiales</taxon>
        <taxon>Gesneriaceae</taxon>
        <taxon>Didymocarpoideae</taxon>
        <taxon>Trichosporeae</taxon>
        <taxon>Loxocarpinae</taxon>
        <taxon>Dorcoceras</taxon>
    </lineage>
</organism>
<protein>
    <submittedName>
        <fullName evidence="1">Uncharacterized protein</fullName>
    </submittedName>
</protein>
<dbReference type="EMBL" id="KQ996622">
    <property type="protein sequence ID" value="KZV44633.1"/>
    <property type="molecule type" value="Genomic_DNA"/>
</dbReference>
<evidence type="ECO:0000313" key="2">
    <source>
        <dbReference type="Proteomes" id="UP000250235"/>
    </source>
</evidence>
<proteinExistence type="predicted"/>
<evidence type="ECO:0000313" key="1">
    <source>
        <dbReference type="EMBL" id="KZV44633.1"/>
    </source>
</evidence>
<reference evidence="1 2" key="1">
    <citation type="journal article" date="2015" name="Proc. Natl. Acad. Sci. U.S.A.">
        <title>The resurrection genome of Boea hygrometrica: A blueprint for survival of dehydration.</title>
        <authorList>
            <person name="Xiao L."/>
            <person name="Yang G."/>
            <person name="Zhang L."/>
            <person name="Yang X."/>
            <person name="Zhao S."/>
            <person name="Ji Z."/>
            <person name="Zhou Q."/>
            <person name="Hu M."/>
            <person name="Wang Y."/>
            <person name="Chen M."/>
            <person name="Xu Y."/>
            <person name="Jin H."/>
            <person name="Xiao X."/>
            <person name="Hu G."/>
            <person name="Bao F."/>
            <person name="Hu Y."/>
            <person name="Wan P."/>
            <person name="Li L."/>
            <person name="Deng X."/>
            <person name="Kuang T."/>
            <person name="Xiang C."/>
            <person name="Zhu J.K."/>
            <person name="Oliver M.J."/>
            <person name="He Y."/>
        </authorList>
    </citation>
    <scope>NUCLEOTIDE SEQUENCE [LARGE SCALE GENOMIC DNA]</scope>
    <source>
        <strain evidence="2">cv. XS01</strain>
    </source>
</reference>
<accession>A0A2Z7CD45</accession>
<name>A0A2Z7CD45_9LAMI</name>
<keyword evidence="2" id="KW-1185">Reference proteome</keyword>
<dbReference type="Proteomes" id="UP000250235">
    <property type="component" value="Unassembled WGS sequence"/>
</dbReference>
<sequence length="258" mass="28642">MHVLCMRQQDAKETGYKRIKIPKELRDQLTSCQTYRMKDSGQKTGESMVAIHSSQHTVPLHNQITQPVVAKAHESMTLRCKIMLRHIVYSDLTLVNEIFLSGVSRCELLLEEVSDVRFGDFRCDQDLRSVSGIFCESGLRCYIVLISKSNVVLSISNLISPIFIPDNPSIGTVHPNPISVDCRRFSLPFGARLVALSSSSLGISIDMETGIAGFEEREVVAVFVGLRDCGPVVLLFFNSFGFELVVASVEFAVKLLGQ</sequence>
<dbReference type="AlphaFoldDB" id="A0A2Z7CD45"/>
<gene>
    <name evidence="1" type="ORF">F511_26092</name>
</gene>